<feature type="compositionally biased region" description="Basic and acidic residues" evidence="4">
    <location>
        <begin position="85"/>
        <end position="101"/>
    </location>
</feature>
<feature type="region of interest" description="Disordered" evidence="4">
    <location>
        <begin position="85"/>
        <end position="110"/>
    </location>
</feature>
<evidence type="ECO:0000259" key="5">
    <source>
        <dbReference type="PROSITE" id="PS50118"/>
    </source>
</evidence>
<proteinExistence type="predicted"/>
<dbReference type="GO" id="GO:0005634">
    <property type="term" value="C:nucleus"/>
    <property type="evidence" value="ECO:0007669"/>
    <property type="project" value="UniProtKB-UniRule"/>
</dbReference>
<feature type="domain" description="HMG box" evidence="5">
    <location>
        <begin position="9"/>
        <end position="77"/>
    </location>
</feature>
<sequence length="182" mass="20988">MGEEREAPPKKPMQPYIKFTIARRPTIKQERPELKAKEIMSAMGNEWSQLDEAAKKPYVDEYNAEKAEYDKKIAAYDKKYPTWREEEKAVKAEKKKDKKEANGAIKKRPRGYTGCSLFQYALRKQYESRTGKKLPIKYTVQLTTQWKELSEERVAEWKAKASELNAAAGDSAKGDDNEAESD</sequence>
<evidence type="ECO:0000256" key="1">
    <source>
        <dbReference type="ARBA" id="ARBA00023125"/>
    </source>
</evidence>
<evidence type="ECO:0000256" key="3">
    <source>
        <dbReference type="PROSITE-ProRule" id="PRU00267"/>
    </source>
</evidence>
<dbReference type="GO" id="GO:0003677">
    <property type="term" value="F:DNA binding"/>
    <property type="evidence" value="ECO:0007669"/>
    <property type="project" value="UniProtKB-UniRule"/>
</dbReference>
<accession>A0A8J6B854</accession>
<dbReference type="PROSITE" id="PS50118">
    <property type="entry name" value="HMG_BOX_2"/>
    <property type="match status" value="1"/>
</dbReference>
<dbReference type="Proteomes" id="UP000717585">
    <property type="component" value="Unassembled WGS sequence"/>
</dbReference>
<dbReference type="GO" id="GO:0010468">
    <property type="term" value="P:regulation of gene expression"/>
    <property type="evidence" value="ECO:0007669"/>
    <property type="project" value="TreeGrafter"/>
</dbReference>
<dbReference type="EMBL" id="JAHDYR010000040">
    <property type="protein sequence ID" value="KAG9392007.1"/>
    <property type="molecule type" value="Genomic_DNA"/>
</dbReference>
<dbReference type="PANTHER" id="PTHR46040">
    <property type="entry name" value="HIGH MOBILITY GROUP PROTEIN 2"/>
    <property type="match status" value="1"/>
</dbReference>
<keyword evidence="1 3" id="KW-0238">DNA-binding</keyword>
<protein>
    <submittedName>
        <fullName evidence="6">HMG (High mobility group) box</fullName>
    </submittedName>
</protein>
<evidence type="ECO:0000256" key="4">
    <source>
        <dbReference type="SAM" id="MobiDB-lite"/>
    </source>
</evidence>
<keyword evidence="2 3" id="KW-0539">Nucleus</keyword>
<keyword evidence="7" id="KW-1185">Reference proteome</keyword>
<feature type="DNA-binding region" description="HMG box" evidence="3">
    <location>
        <begin position="9"/>
        <end position="77"/>
    </location>
</feature>
<evidence type="ECO:0000256" key="2">
    <source>
        <dbReference type="ARBA" id="ARBA00023242"/>
    </source>
</evidence>
<dbReference type="InterPro" id="IPR009071">
    <property type="entry name" value="HMG_box_dom"/>
</dbReference>
<dbReference type="Pfam" id="PF00505">
    <property type="entry name" value="HMG_box"/>
    <property type="match status" value="1"/>
</dbReference>
<dbReference type="Gene3D" id="1.10.30.10">
    <property type="entry name" value="High mobility group box domain"/>
    <property type="match status" value="1"/>
</dbReference>
<evidence type="ECO:0000313" key="6">
    <source>
        <dbReference type="EMBL" id="KAG9392007.1"/>
    </source>
</evidence>
<gene>
    <name evidence="6" type="ORF">J8273_6597</name>
</gene>
<comment type="caution">
    <text evidence="6">The sequence shown here is derived from an EMBL/GenBank/DDBJ whole genome shotgun (WGS) entry which is preliminary data.</text>
</comment>
<dbReference type="PANTHER" id="PTHR46040:SF3">
    <property type="entry name" value="HIGH MOBILITY GROUP PROTEIN 2"/>
    <property type="match status" value="1"/>
</dbReference>
<name>A0A8J6B854_9EUKA</name>
<organism evidence="6 7">
    <name type="scientific">Carpediemonas membranifera</name>
    <dbReference type="NCBI Taxonomy" id="201153"/>
    <lineage>
        <taxon>Eukaryota</taxon>
        <taxon>Metamonada</taxon>
        <taxon>Carpediemonas-like organisms</taxon>
        <taxon>Carpediemonas</taxon>
    </lineage>
</organism>
<reference evidence="6" key="1">
    <citation type="submission" date="2021-05" db="EMBL/GenBank/DDBJ databases">
        <title>A free-living protist that lacks canonical eukaryotic 1 DNA replication and segregation systems.</title>
        <authorList>
            <person name="Salas-Leiva D.E."/>
            <person name="Tromer E.C."/>
            <person name="Curtis B.A."/>
            <person name="Jerlstrom-Hultqvist J."/>
            <person name="Kolisko M."/>
            <person name="Yi Z."/>
            <person name="Salas-Leiva J.S."/>
            <person name="Gallot-Lavallee L."/>
            <person name="Kops G.J.P.L."/>
            <person name="Archibald J.M."/>
            <person name="Simpson A.G.B."/>
            <person name="Roger A.J."/>
        </authorList>
    </citation>
    <scope>NUCLEOTIDE SEQUENCE</scope>
    <source>
        <strain evidence="6">BICM</strain>
    </source>
</reference>
<dbReference type="InterPro" id="IPR051965">
    <property type="entry name" value="ChromReg_NeuronalGeneExpr"/>
</dbReference>
<dbReference type="InterPro" id="IPR036910">
    <property type="entry name" value="HMG_box_dom_sf"/>
</dbReference>
<dbReference type="SMART" id="SM00398">
    <property type="entry name" value="HMG"/>
    <property type="match status" value="1"/>
</dbReference>
<dbReference type="AlphaFoldDB" id="A0A8J6B854"/>
<dbReference type="SUPFAM" id="SSF47095">
    <property type="entry name" value="HMG-box"/>
    <property type="match status" value="1"/>
</dbReference>
<dbReference type="OrthoDB" id="1919336at2759"/>
<evidence type="ECO:0000313" key="7">
    <source>
        <dbReference type="Proteomes" id="UP000717585"/>
    </source>
</evidence>